<evidence type="ECO:0000256" key="15">
    <source>
        <dbReference type="SAM" id="Coils"/>
    </source>
</evidence>
<dbReference type="GO" id="GO:0007097">
    <property type="term" value="P:nuclear migration"/>
    <property type="evidence" value="ECO:0007669"/>
    <property type="project" value="UniProtKB-ARBA"/>
</dbReference>
<dbReference type="Gene3D" id="1.10.472.130">
    <property type="match status" value="1"/>
</dbReference>
<dbReference type="InterPro" id="IPR003593">
    <property type="entry name" value="AAA+_ATPase"/>
</dbReference>
<dbReference type="CDD" id="cd00009">
    <property type="entry name" value="AAA"/>
    <property type="match status" value="1"/>
</dbReference>
<dbReference type="InterPro" id="IPR042219">
    <property type="entry name" value="AAA_lid_11_sf"/>
</dbReference>
<dbReference type="Gene3D" id="1.20.58.1120">
    <property type="match status" value="1"/>
</dbReference>
<reference evidence="17" key="1">
    <citation type="submission" date="2022-03" db="EMBL/GenBank/DDBJ databases">
        <authorList>
            <person name="Legras J.-L."/>
            <person name="Devillers H."/>
            <person name="Grondin C."/>
        </authorList>
    </citation>
    <scope>NUCLEOTIDE SEQUENCE</scope>
    <source>
        <strain evidence="17">CLIB 1423</strain>
    </source>
</reference>
<dbReference type="InterPro" id="IPR024317">
    <property type="entry name" value="Dynein_heavy_chain_D4_dom"/>
</dbReference>
<dbReference type="InterPro" id="IPR042222">
    <property type="entry name" value="Dynein_2_N"/>
</dbReference>
<dbReference type="FunFam" id="3.40.50.300:FF:000071">
    <property type="entry name" value="Cytoplasmic dynein heavy chain 1"/>
    <property type="match status" value="1"/>
</dbReference>
<proteinExistence type="inferred from homology"/>
<dbReference type="Gene3D" id="3.20.180.20">
    <property type="entry name" value="Dynein heavy chain, N-terminal domain 2"/>
    <property type="match status" value="1"/>
</dbReference>
<comment type="subcellular location">
    <subcellularLocation>
        <location evidence="1">Cytoplasm</location>
        <location evidence="1">Cytoskeleton</location>
    </subcellularLocation>
</comment>
<dbReference type="Pfam" id="PF03028">
    <property type="entry name" value="Dynein_heavy"/>
    <property type="match status" value="1"/>
</dbReference>
<evidence type="ECO:0000256" key="3">
    <source>
        <dbReference type="ARBA" id="ARBA00011655"/>
    </source>
</evidence>
<dbReference type="Pfam" id="PF17852">
    <property type="entry name" value="Dynein_AAA_lid"/>
    <property type="match status" value="1"/>
</dbReference>
<dbReference type="SMART" id="SM00382">
    <property type="entry name" value="AAA"/>
    <property type="match status" value="4"/>
</dbReference>
<keyword evidence="9" id="KW-0067">ATP-binding</keyword>
<dbReference type="Gene3D" id="1.20.140.100">
    <property type="entry name" value="Dynein heavy chain, N-terminal domain 2"/>
    <property type="match status" value="1"/>
</dbReference>
<dbReference type="GO" id="GO:0030286">
    <property type="term" value="C:dynein complex"/>
    <property type="evidence" value="ECO:0007669"/>
    <property type="project" value="UniProtKB-KW"/>
</dbReference>
<dbReference type="InterPro" id="IPR035706">
    <property type="entry name" value="AAA_9"/>
</dbReference>
<comment type="caution">
    <text evidence="17">The sequence shown here is derived from an EMBL/GenBank/DDBJ whole genome shotgun (WGS) entry which is preliminary data.</text>
</comment>
<dbReference type="GO" id="GO:0008569">
    <property type="term" value="F:minus-end-directed microtubule motor activity"/>
    <property type="evidence" value="ECO:0007669"/>
    <property type="project" value="InterPro"/>
</dbReference>
<evidence type="ECO:0000256" key="12">
    <source>
        <dbReference type="ARBA" id="ARBA00023175"/>
    </source>
</evidence>
<dbReference type="InterPro" id="IPR054354">
    <property type="entry name" value="DYNC2H1-like_lid"/>
</dbReference>
<evidence type="ECO:0000256" key="4">
    <source>
        <dbReference type="ARBA" id="ARBA00022197"/>
    </source>
</evidence>
<evidence type="ECO:0000256" key="6">
    <source>
        <dbReference type="ARBA" id="ARBA00022701"/>
    </source>
</evidence>
<dbReference type="InterPro" id="IPR004273">
    <property type="entry name" value="Dynein_heavy_D6_P-loop"/>
</dbReference>
<dbReference type="GO" id="GO:0072384">
    <property type="term" value="P:organelle transport along microtubule"/>
    <property type="evidence" value="ECO:0007669"/>
    <property type="project" value="UniProtKB-ARBA"/>
</dbReference>
<dbReference type="GO" id="GO:0005524">
    <property type="term" value="F:ATP binding"/>
    <property type="evidence" value="ECO:0007669"/>
    <property type="project" value="UniProtKB-KW"/>
</dbReference>
<dbReference type="Gene3D" id="1.10.8.1220">
    <property type="match status" value="1"/>
</dbReference>
<feature type="domain" description="AAA+ ATPase" evidence="16">
    <location>
        <begin position="1883"/>
        <end position="2017"/>
    </location>
</feature>
<dbReference type="Gene3D" id="1.10.287.2620">
    <property type="match status" value="1"/>
</dbReference>
<keyword evidence="8" id="KW-0547">Nucleotide-binding</keyword>
<dbReference type="InterPro" id="IPR035699">
    <property type="entry name" value="AAA_6"/>
</dbReference>
<evidence type="ECO:0000256" key="11">
    <source>
        <dbReference type="ARBA" id="ARBA00023054"/>
    </source>
</evidence>
<dbReference type="PANTHER" id="PTHR45703:SF36">
    <property type="entry name" value="DYNEIN HEAVY CHAIN, CYTOPLASMIC"/>
    <property type="match status" value="1"/>
</dbReference>
<dbReference type="GO" id="GO:0005874">
    <property type="term" value="C:microtubule"/>
    <property type="evidence" value="ECO:0007669"/>
    <property type="project" value="UniProtKB-KW"/>
</dbReference>
<feature type="domain" description="AAA+ ATPase" evidence="16">
    <location>
        <begin position="2526"/>
        <end position="2683"/>
    </location>
</feature>
<dbReference type="SUPFAM" id="SSF52540">
    <property type="entry name" value="P-loop containing nucleoside triphosphate hydrolases"/>
    <property type="match status" value="5"/>
</dbReference>
<dbReference type="PANTHER" id="PTHR45703">
    <property type="entry name" value="DYNEIN HEAVY CHAIN"/>
    <property type="match status" value="1"/>
</dbReference>
<evidence type="ECO:0000256" key="2">
    <source>
        <dbReference type="ARBA" id="ARBA00008887"/>
    </source>
</evidence>
<dbReference type="Pfam" id="PF12775">
    <property type="entry name" value="AAA_7"/>
    <property type="match status" value="1"/>
</dbReference>
<dbReference type="Pfam" id="PF12774">
    <property type="entry name" value="AAA_6"/>
    <property type="match status" value="1"/>
</dbReference>
<dbReference type="GO" id="GO:0045505">
    <property type="term" value="F:dynein intermediate chain binding"/>
    <property type="evidence" value="ECO:0007669"/>
    <property type="project" value="InterPro"/>
</dbReference>
<dbReference type="InterPro" id="IPR013602">
    <property type="entry name" value="Dynein_heavy_linker"/>
</dbReference>
<keyword evidence="6" id="KW-0493">Microtubule</keyword>
<feature type="domain" description="AAA+ ATPase" evidence="16">
    <location>
        <begin position="2869"/>
        <end position="3034"/>
    </location>
</feature>
<dbReference type="Pfam" id="PF08393">
    <property type="entry name" value="DHC_N2"/>
    <property type="match status" value="1"/>
</dbReference>
<sequence>MVSQEENPQIIDVATNSAPFIEYIENLSGSLQGGHIGSENISASSENVRLCENFIKTTSFSTLYIVKENDGDKLQHRLVEELKSEGEYLSIIALIKSNEPISNSRPFDSQLHILNIPTVGQANSLPQVVRGDTDTVSDAIALVQDSSAVSSSRKFESIRSLINWGISPYFDLITSSEHSNDSIAMAKKKFNELSLTLQHLQQKIHTPDLLSSTHPLIVKMIQEQWEADDDIEKAINKVPPDILNDTTFLNQLTTIVNGWVKQIKSITKLNHSPSDGSSVVDEILFWKSMEESLNILNRQLSSREVTSSLEILKRAKRYHITIAFTNEIGLENKLIETNNNNSILKDLPLDELLTSDVPSLKASINGIFNHLKKLRNLQSYPLLRSIELVEVILKDITKKFIDLVSSQYVMSLPFEKFLKFYDDHISSIFQVIDMNVKSIINLIRELLRKRQEKFIIIRINQDCLLEWKDRLEYLKNFRMGHNNLVKTCETLDESDDKLIESYNQYIIPINACDMSAGGVNVWKSNENLYLKVYEDLKKSVISSINDLFNSCQNFNEFISIFEGLSNESESDDFILSFISEDHKLRCMSIVEGDVQLMLTNFRKYSSEMFTSLSAYTQHPVVNKVIWSTGIHKSASFYSEKLAQLFGENWDQYSIGNKISNEINSLLKSSNALDIVNEWTKSLQIEFDLESPIFKIVTSTRSTNKIDETKSGISLNFNFSNLQIVDQLHQLNNLGFKTPSNLLGQLNNINKVYPLTKDLAEHIDILNDILNDELTETEYGIKYGFLLENLKLEVLKDFEECSQITWSTVASALELQRIEHNDQDFSNLKESKSLLALKLFLEKIYSIYGKMAAIREFSNNFDRELNVLESCEYSEKNISQKLNGITELVNEFFYEDFGSTEYFYDVINSDIQEVLKLKCIRELNIFSESMTGTDFKVSLRTKFDVSLLFQDQTFSLSPSLGSCKKSWFDEINMIISTVSNNYLIHHSNNQKYISIFEKISSELSACYLSIDKVISKADTYLNRWKDIQKLWEVSPEEIEEEFCSEKNASTSPIELWIKKIIQIRLSSAVFDTTIAEEVISLNTLHINFSSVQLRIAAKYDDWLNLVLLRFSKILQTKMKEVDSSLVQIIEVLNQGIDFSLTSKIISAIVSTFNSKAQLEKDWRSSISNFIEGQTLLSASRFKLPTDWIFAEQLENHFIEVSTLTSKKSEYINEHLELIEPRLKNESKRIEEQIHSIKNSWVERKPISGELLPSNAIKLLHEFSDSCNKVVDDWNSFSAASSFLDLRYTFNPDMGNITEEIKDLLGVWLSLDGLWEDINTLRDQSWKSISPRALRRQLDEVLTKSRSLPSTTRQYSAFNTLQDTIKSHIRNHSIITELKGESMKPRHWTMLSKKFSSKGHKINGDFDFTLGSVWDLDLGVNEQLIKSILNQAAMEQTLEENLTEIKETWDSVSFDTFNYKNNRCRLIKGWDKLFDQCSVHLSSLSNMKNSAVYFNFEQEAIALERRISKLYILLDTWVDVQKEWVYLDGVFGNGESRAENSSEIAKLLPLEYSRFNNISHEFFAILRNTNKFPLVIDILTLPDIQKSMERILDSLNNVRRSLSDYLEKQRDLFPRFYFVGNEDLLQIIGDAGGSNGDITTSINQHIRKMFGGISSINYSSESSTIIGINGDLGEVIDLITPVSLIKFPRLHEWLKKLEVEIKFTLSSLTELALTKIRRLINIKEGEEELALFIDEFPNQIVNLAVQILFTETTTTSISKGELPGALEQVENLLRLSVKKITDKVTVLQRKKGENLIIELLHQRDVLIELIGEETLSKVDFKWNLQQHFYYDNSKDDPLSRLTVRQSQVEFNYGFEYLGVPDKLAYTPLTNRCFLSLTQALGQKLGGSPFGPAGTGKTESVKALGNNMGKMVIVFNCDDSFDFQSMGRIFSGLCKVGCWGCFDEFNRLDEHILSAVSSQIERIQLGLTADKEEIELTDKKLRVHKETGIFITMNPDYAGRSELPENLKKLFRSVSVEKPDMEVIVEVLLTSSGFSTAEELAKLIVPLFSDIIKGTSNQIHYDFGLRALKSTLVRCGNIKRTQGNSIENQITDTNLSENKIVYRSIKETIYPKLIIEDESVVNDLLVKYFPGISYESEDYYLINKLEDYAQKQGLMPSESWITKVLQLYRIQKSNHGIMLVGGSGTGKTTVWKSLLKVLTETNEESLTFVIDCKVIQKSEIYGSLDIVTREWVDGLLTSILRRITGNLRGELSKRIWIIFDGDIDPEWAENLNSVLDDNKILTLPNGERIALPENVKFIFEVDSLSSTTPATVSRCGMVWFDESLVPVDNLFWNLLHKFKNEKSSVSVSKSFDNTTENSKVNFSDHVASTLTSSILATIIDEAKNLSHVMNFNIHRYLETLFTLLSTYYTSYCSESYKEGFVENLKIYAIKSLILSLIWSFSGDCPIKERENFGKFIIELECFQEVDRITDIDANLIDYKISQPQANWSSWLLEVNEINLEPHQVSDSNSVVPTLDTARHEKLIYSMLNEHRPFLLCGPPGSGKTMILLEALRKSPDLDYVSLNFSKDTTPDLLMKSLHQFCEYKKVSSIGWTLVPKVSGKWVVVFCDEINLPGYDKYGTQRVISLLRQMIEHGGFWRSQDKQWVTLTNIQFVGACNPPTDPGRNRLSERFLRHTSLIMVDYPGKISLHQIYQTYNLAVMKCAVNLRGFTKSLTDAMIEVYFRTKGYLNSTMEQHYVYSPRELTRWSKGLLEGMKFHNYENLGDLVRLWYHEGLRLFYDRLVKDEDREWTLNLFQSVIVEFFPHIDVESCTRAPVLFSNWLSSDYEQVSESNLRSFISERLRVFSEEEIDVDLVLYDDMLDHVLRIDRVLRQPQGHMILVGPSTSGKSTLTRFVAWINGLKVIQLNVHAGYKLLDFDSTLRSILLRCAAGERICFMIDESSVLETSFIERMNTLLANAEIPGLFEDDNFVTLMKLCQSESQTHGLFLDSEDELYQWFTGQIATNLHVIFTISDTNVENRPKITTSPALFNRCVLSWMGDWSNETLFDVALHFIGVVPLDLSNYAIPSTFEKISKGEISSLRGVIVDTLIFIYRSSIHSLPSSFLQLVRTFIIIFTQKLSDLEENQRHINVGLDKLRETVLMVDELRTDLSKKKAILNEKDSEAKIMLNRMLTDQNEAERKQEFSIATQAELSKQQAEIERRRIKVMKDLELAEPAVLEAQRGVQNIKKQHLTEIRSMTNPPNAVKITMESVCILIGYDVNTWRDVQLIVRRDDFITNIVSFDNEEQLTPDLRSYMEKTYLTRSDFTFEAVNRASKACGPLLQWVLAQLTYSSILENVGPLREEMSELEKSTTKTKAQLIAIDQMISELEESIETYKDDYSQLIRDAENIKSDMRTVSNKVERSLHLIENLTSERKRWSVSTQKFNLERELLIGNCLLASSFTTYCGRYDERERDVLIELWKARLKDSGIKFDSILSLSNYLSSTKEISELQISNSSATVDSLQIENFAIMKRTNIPLIIDPPANVINTLSEWTRSSNKKLIVTSFLNSNYIQELENALRFGGTILIQDCEHYDPILNSVLRRETYKNGGRTVVKLKDQEIDFSPDFKLFLHTRDPAISLSQFVLGRTILINFTVTSSTLQNQILNITLKSKNPEIEMKRKELVLLQGTYKVRLFNLEKELLSSLSTENGKNILEDDEVVTTLESLKAESNQIDQKMKESSEVMEEVHEVRSKYLAVAKHSSMIFRILQITKDLNRFYNFALTSFMKIYETVLKQSINWSIHELVLSIYKETFAIVSPSFEMRDKVVLALCLLISYHEMEDGERYKRSILLILKAIQDVDSQYEPYFTEILKLNLIEDARDMTVDDICKEYPSNDTLKLLSDFLKCINVNENDALDRTLSSAYSISTSFLSTGKGAYSTRYDLSSIVSSMTEGAPIMLVSPDGFDPTFEVQQLASNSSINLSIISMGSNEGTVIANKEIEKVLARGSGWVIVQNVQLSGNDWLNQLEKKLQARGSQSFPNEVKIFLTCTTSSKSIPSSTLINKSSVVMFEDSQGIQARFMEVYKSIPTSIIANNPGERKHLYFLLIWFHCIILERLKYAPIAFATHYDITISDFKSGCFVIEKYLQPFGSTRTNISPDLIPWDSIRYMIAEITYGGKINKSEDLNYIVDLSRKLFTAESFNHDFNLIENEYTLKSGTILSPLEGITQSSQQDIESWVYEEIPTKIPLNWIDLEEKVDRLVREKESKIIASKVYDIAVNV</sequence>
<keyword evidence="11 15" id="KW-0175">Coiled coil</keyword>
<evidence type="ECO:0000256" key="7">
    <source>
        <dbReference type="ARBA" id="ARBA00022737"/>
    </source>
</evidence>
<dbReference type="Pfam" id="PF12777">
    <property type="entry name" value="MT"/>
    <property type="match status" value="1"/>
</dbReference>
<evidence type="ECO:0000256" key="13">
    <source>
        <dbReference type="ARBA" id="ARBA00023212"/>
    </source>
</evidence>
<organism evidence="17 18">
    <name type="scientific">[Candida] railenensis</name>
    <dbReference type="NCBI Taxonomy" id="45579"/>
    <lineage>
        <taxon>Eukaryota</taxon>
        <taxon>Fungi</taxon>
        <taxon>Dikarya</taxon>
        <taxon>Ascomycota</taxon>
        <taxon>Saccharomycotina</taxon>
        <taxon>Pichiomycetes</taxon>
        <taxon>Debaryomycetaceae</taxon>
        <taxon>Kurtzmaniella</taxon>
    </lineage>
</organism>
<dbReference type="InterPro" id="IPR041658">
    <property type="entry name" value="AAA_lid_11"/>
</dbReference>
<evidence type="ECO:0000256" key="14">
    <source>
        <dbReference type="ARBA" id="ARBA00033439"/>
    </source>
</evidence>
<comment type="similarity">
    <text evidence="2">Belongs to the dynein heavy chain family.</text>
</comment>
<evidence type="ECO:0000259" key="16">
    <source>
        <dbReference type="SMART" id="SM00382"/>
    </source>
</evidence>
<dbReference type="Gene3D" id="1.20.920.30">
    <property type="match status" value="1"/>
</dbReference>
<dbReference type="Pfam" id="PF08385">
    <property type="entry name" value="DHC_N1"/>
    <property type="match status" value="1"/>
</dbReference>
<dbReference type="OrthoDB" id="447173at2759"/>
<evidence type="ECO:0000256" key="1">
    <source>
        <dbReference type="ARBA" id="ARBA00004245"/>
    </source>
</evidence>
<dbReference type="Gene3D" id="6.10.140.1060">
    <property type="match status" value="1"/>
</dbReference>
<dbReference type="EMBL" id="CAKXYY010000001">
    <property type="protein sequence ID" value="CAH2350425.1"/>
    <property type="molecule type" value="Genomic_DNA"/>
</dbReference>
<keyword evidence="7" id="KW-0677">Repeat</keyword>
<dbReference type="FunFam" id="3.40.50.300:FF:002357">
    <property type="entry name" value="Glutathione S-transferase class-mu 26 kDa isozyme"/>
    <property type="match status" value="1"/>
</dbReference>
<dbReference type="InterPro" id="IPR024743">
    <property type="entry name" value="Dynein_HC_stalk"/>
</dbReference>
<dbReference type="Pfam" id="PF22597">
    <property type="entry name" value="DYN_lid"/>
    <property type="match status" value="1"/>
</dbReference>
<dbReference type="InterPro" id="IPR043157">
    <property type="entry name" value="Dynein_AAA1S"/>
</dbReference>
<gene>
    <name evidence="17" type="ORF">CLIB1423_01S09824</name>
</gene>
<dbReference type="InterPro" id="IPR042228">
    <property type="entry name" value="Dynein_linker_3"/>
</dbReference>
<keyword evidence="5" id="KW-0963">Cytoplasm</keyword>
<evidence type="ECO:0000313" key="17">
    <source>
        <dbReference type="EMBL" id="CAH2350425.1"/>
    </source>
</evidence>
<dbReference type="InterPro" id="IPR026983">
    <property type="entry name" value="DHC"/>
</dbReference>
<accession>A0A9P0QKN9</accession>
<dbReference type="Pfam" id="PF18198">
    <property type="entry name" value="AAA_lid_11"/>
    <property type="match status" value="1"/>
</dbReference>
<dbReference type="Gene3D" id="1.10.8.720">
    <property type="entry name" value="Region D6 of dynein motor"/>
    <property type="match status" value="1"/>
</dbReference>
<comment type="subunit">
    <text evidence="3">Consists of at least two heavy chains and a number of intermediate and light chains.</text>
</comment>
<name>A0A9P0QKN9_9ASCO</name>
<feature type="coiled-coil region" evidence="15">
    <location>
        <begin position="3354"/>
        <end position="3388"/>
    </location>
</feature>
<evidence type="ECO:0000313" key="18">
    <source>
        <dbReference type="Proteomes" id="UP000837801"/>
    </source>
</evidence>
<dbReference type="InterPro" id="IPR013594">
    <property type="entry name" value="Dynein_heavy_tail"/>
</dbReference>
<dbReference type="FunFam" id="1.20.920.20:FF:000002">
    <property type="entry name" value="Cytoplasmic dynein 1 heavy chain"/>
    <property type="match status" value="1"/>
</dbReference>
<dbReference type="FunFam" id="1.10.287.2620:FF:000001">
    <property type="entry name" value="Cytoplasmic dynein heavy chain 1"/>
    <property type="match status" value="1"/>
</dbReference>
<dbReference type="GO" id="GO:0051959">
    <property type="term" value="F:dynein light intermediate chain binding"/>
    <property type="evidence" value="ECO:0007669"/>
    <property type="project" value="InterPro"/>
</dbReference>
<dbReference type="Proteomes" id="UP000837801">
    <property type="component" value="Unassembled WGS sequence"/>
</dbReference>
<evidence type="ECO:0000256" key="8">
    <source>
        <dbReference type="ARBA" id="ARBA00022741"/>
    </source>
</evidence>
<dbReference type="Pfam" id="PF12780">
    <property type="entry name" value="AAA_8"/>
    <property type="match status" value="1"/>
</dbReference>
<keyword evidence="10" id="KW-0243">Dynein</keyword>
<keyword evidence="13" id="KW-0206">Cytoskeleton</keyword>
<keyword evidence="18" id="KW-1185">Reference proteome</keyword>
<dbReference type="Gene3D" id="1.10.8.710">
    <property type="match status" value="1"/>
</dbReference>
<dbReference type="Gene3D" id="3.40.50.300">
    <property type="entry name" value="P-loop containing nucleotide triphosphate hydrolases"/>
    <property type="match status" value="5"/>
</dbReference>
<feature type="domain" description="AAA+ ATPase" evidence="16">
    <location>
        <begin position="2170"/>
        <end position="2377"/>
    </location>
</feature>
<dbReference type="InterPro" id="IPR041466">
    <property type="entry name" value="Dynein_AAA5_ext"/>
</dbReference>
<keyword evidence="12" id="KW-0505">Motor protein</keyword>
<evidence type="ECO:0000256" key="9">
    <source>
        <dbReference type="ARBA" id="ARBA00022840"/>
    </source>
</evidence>
<dbReference type="Pfam" id="PF12781">
    <property type="entry name" value="AAA_9"/>
    <property type="match status" value="1"/>
</dbReference>
<evidence type="ECO:0000256" key="10">
    <source>
        <dbReference type="ARBA" id="ARBA00023017"/>
    </source>
</evidence>
<dbReference type="InterPro" id="IPR027417">
    <property type="entry name" value="P-loop_NTPase"/>
</dbReference>
<protein>
    <recommendedName>
        <fullName evidence="4">Dynein heavy chain, cytoplasmic</fullName>
    </recommendedName>
    <alternativeName>
        <fullName evidence="14">Dynein heavy chain, cytosolic</fullName>
    </alternativeName>
</protein>
<dbReference type="Gene3D" id="1.20.920.20">
    <property type="match status" value="1"/>
</dbReference>
<evidence type="ECO:0000256" key="5">
    <source>
        <dbReference type="ARBA" id="ARBA00022490"/>
    </source>
</evidence>